<keyword evidence="1" id="KW-0808">Transferase</keyword>
<keyword evidence="2" id="KW-1185">Reference proteome</keyword>
<dbReference type="OrthoDB" id="9815559at2"/>
<dbReference type="PANTHER" id="PTHR42866">
    <property type="entry name" value="3-DEOXY-MANNO-OCTULOSONATE CYTIDYLYLTRANSFERASE"/>
    <property type="match status" value="1"/>
</dbReference>
<protein>
    <submittedName>
        <fullName evidence="1">Cytidylyltransferase</fullName>
        <ecNumber evidence="1">2.7.7.-</ecNumber>
    </submittedName>
</protein>
<dbReference type="InterPro" id="IPR003329">
    <property type="entry name" value="Cytidylyl_trans"/>
</dbReference>
<sequence length="539" mass="60769">MSGTLLTPKKPGSLYAFIQARTSSTRFPGKVLKELPEGSGNVLLDHIHFRLSKVLPQSRIVYVIPEGDFELESFLASKNRRVFSGPLDDVRARYILAASKFGAEAILRLTGDNPFYDVKHLGLLLLSFLEGTSQLSYFKGLPLGTGGEVFRTEALLWEPKGGLEERHREHVSLHIKEHPEKFRITSIPSLIAEKDSNRIPRFRLTVDTPEDFRTMQAILEEPAKSIPNTDTKIPAFGLDDLLKWEADHPKLFEGNASVPQIKFPLPTSNRKSKGNIALLIAPAKEFGSGHEARSHILYSLLPDRDWEPALVSEFPKDGEYQGLIIDYRDISIPIEYKKTKLLLLDHFGKERKIHPHFDLLPHPLNRSSFDWSNILLPPSITSYSLNPATEEVKQYEFFCYAGAIEKRQSDDLDRLLLRQSPSGKILRVGGSPPSTESGRIDHVDRLSTNDYLTALRGSKRFFGYFGQSLFEALYLGIPSATFGISPIHETLSSMLQEDAGIPYYKNADSIEFSTGTRIPGPKGYHNILEYIDLMFYHKS</sequence>
<dbReference type="EMBL" id="AHMO02000008">
    <property type="protein sequence ID" value="EQA44072.1"/>
    <property type="molecule type" value="Genomic_DNA"/>
</dbReference>
<accession>T0F989</accession>
<proteinExistence type="predicted"/>
<dbReference type="EC" id="2.7.7.-" evidence="1"/>
<dbReference type="Pfam" id="PF02348">
    <property type="entry name" value="CTP_transf_3"/>
    <property type="match status" value="1"/>
</dbReference>
<dbReference type="InterPro" id="IPR029044">
    <property type="entry name" value="Nucleotide-diphossugar_trans"/>
</dbReference>
<gene>
    <name evidence="1" type="ORF">LEP1GSC050_3910</name>
</gene>
<dbReference type="AlphaFoldDB" id="T0F989"/>
<name>T0F989_9LEPT</name>
<dbReference type="STRING" id="1049789.LEP1GSC050_3910"/>
<reference evidence="1" key="1">
    <citation type="submission" date="2013-05" db="EMBL/GenBank/DDBJ databases">
        <authorList>
            <person name="Harkins D.M."/>
            <person name="Durkin A.S."/>
            <person name="Brinkac L.M."/>
            <person name="Haft D.H."/>
            <person name="Selengut J.D."/>
            <person name="Sanka R."/>
            <person name="DePew J."/>
            <person name="Purushe J."/>
            <person name="Hartskeerl R.A."/>
            <person name="Ahmed A."/>
            <person name="van der Linden H."/>
            <person name="Goris M.G.A."/>
            <person name="Vinetz J.M."/>
            <person name="Sutton G.G."/>
            <person name="Nierman W.C."/>
            <person name="Fouts D.E."/>
        </authorList>
    </citation>
    <scope>NUCLEOTIDE SEQUENCE [LARGE SCALE GENOMIC DNA]</scope>
    <source>
        <strain evidence="1">5399</strain>
    </source>
</reference>
<dbReference type="RefSeq" id="WP_010571999.1">
    <property type="nucleotide sequence ID" value="NZ_AHMO02000008.1"/>
</dbReference>
<dbReference type="Gene3D" id="3.90.550.10">
    <property type="entry name" value="Spore Coat Polysaccharide Biosynthesis Protein SpsA, Chain A"/>
    <property type="match status" value="1"/>
</dbReference>
<evidence type="ECO:0000313" key="2">
    <source>
        <dbReference type="Proteomes" id="UP000015454"/>
    </source>
</evidence>
<comment type="caution">
    <text evidence="1">The sequence shown here is derived from an EMBL/GenBank/DDBJ whole genome shotgun (WGS) entry which is preliminary data.</text>
</comment>
<dbReference type="PANTHER" id="PTHR42866:SF1">
    <property type="entry name" value="SPORE COAT POLYSACCHARIDE BIOSYNTHESIS PROTEIN SPSF"/>
    <property type="match status" value="1"/>
</dbReference>
<dbReference type="GO" id="GO:0005829">
    <property type="term" value="C:cytosol"/>
    <property type="evidence" value="ECO:0007669"/>
    <property type="project" value="TreeGrafter"/>
</dbReference>
<dbReference type="SUPFAM" id="SSF53448">
    <property type="entry name" value="Nucleotide-diphospho-sugar transferases"/>
    <property type="match status" value="1"/>
</dbReference>
<dbReference type="GO" id="GO:0016779">
    <property type="term" value="F:nucleotidyltransferase activity"/>
    <property type="evidence" value="ECO:0007669"/>
    <property type="project" value="UniProtKB-KW"/>
</dbReference>
<evidence type="ECO:0000313" key="1">
    <source>
        <dbReference type="EMBL" id="EQA44072.1"/>
    </source>
</evidence>
<keyword evidence="1" id="KW-0548">Nucleotidyltransferase</keyword>
<organism evidence="1 2">
    <name type="scientific">Leptospira broomii serovar Hurstbridge str. 5399</name>
    <dbReference type="NCBI Taxonomy" id="1049789"/>
    <lineage>
        <taxon>Bacteria</taxon>
        <taxon>Pseudomonadati</taxon>
        <taxon>Spirochaetota</taxon>
        <taxon>Spirochaetia</taxon>
        <taxon>Leptospirales</taxon>
        <taxon>Leptospiraceae</taxon>
        <taxon>Leptospira</taxon>
    </lineage>
</organism>
<dbReference type="Proteomes" id="UP000015454">
    <property type="component" value="Unassembled WGS sequence"/>
</dbReference>